<keyword evidence="3" id="KW-1185">Reference proteome</keyword>
<organism evidence="2 3">
    <name type="scientific">Corallococcus terminator</name>
    <dbReference type="NCBI Taxonomy" id="2316733"/>
    <lineage>
        <taxon>Bacteria</taxon>
        <taxon>Pseudomonadati</taxon>
        <taxon>Myxococcota</taxon>
        <taxon>Myxococcia</taxon>
        <taxon>Myxococcales</taxon>
        <taxon>Cystobacterineae</taxon>
        <taxon>Myxococcaceae</taxon>
        <taxon>Corallococcus</taxon>
    </lineage>
</organism>
<proteinExistence type="predicted"/>
<dbReference type="AlphaFoldDB" id="A0A3A8JA75"/>
<evidence type="ECO:0000313" key="3">
    <source>
        <dbReference type="Proteomes" id="UP000268094"/>
    </source>
</evidence>
<comment type="caution">
    <text evidence="2">The sequence shown here is derived from an EMBL/GenBank/DDBJ whole genome shotgun (WGS) entry which is preliminary data.</text>
</comment>
<evidence type="ECO:0008006" key="4">
    <source>
        <dbReference type="Google" id="ProtNLM"/>
    </source>
</evidence>
<gene>
    <name evidence="2" type="ORF">D7V88_05065</name>
</gene>
<reference evidence="3" key="1">
    <citation type="submission" date="2018-09" db="EMBL/GenBank/DDBJ databases">
        <authorList>
            <person name="Livingstone P.G."/>
            <person name="Whitworth D.E."/>
        </authorList>
    </citation>
    <scope>NUCLEOTIDE SEQUENCE [LARGE SCALE GENOMIC DNA]</scope>
    <source>
        <strain evidence="3">CA054A</strain>
    </source>
</reference>
<dbReference type="EMBL" id="RAVZ01000020">
    <property type="protein sequence ID" value="RKG92727.1"/>
    <property type="molecule type" value="Genomic_DNA"/>
</dbReference>
<dbReference type="Proteomes" id="UP000268094">
    <property type="component" value="Unassembled WGS sequence"/>
</dbReference>
<protein>
    <recommendedName>
        <fullName evidence="4">Lipoprotein</fullName>
    </recommendedName>
</protein>
<evidence type="ECO:0000313" key="2">
    <source>
        <dbReference type="EMBL" id="RKG92727.1"/>
    </source>
</evidence>
<feature type="signal peptide" evidence="1">
    <location>
        <begin position="1"/>
        <end position="19"/>
    </location>
</feature>
<accession>A0A3A8JA75</accession>
<feature type="chain" id="PRO_5017452954" description="Lipoprotein" evidence="1">
    <location>
        <begin position="20"/>
        <end position="165"/>
    </location>
</feature>
<evidence type="ECO:0000256" key="1">
    <source>
        <dbReference type="SAM" id="SignalP"/>
    </source>
</evidence>
<dbReference type="OrthoDB" id="5517544at2"/>
<keyword evidence="1" id="KW-0732">Signal</keyword>
<dbReference type="PROSITE" id="PS51257">
    <property type="entry name" value="PROKAR_LIPOPROTEIN"/>
    <property type="match status" value="1"/>
</dbReference>
<sequence length="165" mass="17929">MVRAVSTLRRLCFAVLALAAPSLAGCLPYSQNEGEYELTPVEVLRDDCGLLPQVAGNFQLALQISGRVVRADFGVENMQLLGYFLEEGEAFTADGSVANVSTTTNGQECLLDQVRVHLDATTQCPTQFNGQLRLAYDSNGVTSCTCELWVRFEGVQGNTRCEESP</sequence>
<name>A0A3A8JA75_9BACT</name>